<dbReference type="Pfam" id="PF00078">
    <property type="entry name" value="RVT_1"/>
    <property type="match status" value="1"/>
</dbReference>
<evidence type="ECO:0000313" key="2">
    <source>
        <dbReference type="EMBL" id="CAF0795404.1"/>
    </source>
</evidence>
<dbReference type="OrthoDB" id="7659889at2759"/>
<dbReference type="InterPro" id="IPR043128">
    <property type="entry name" value="Rev_trsase/Diguanyl_cyclase"/>
</dbReference>
<dbReference type="Gene3D" id="3.30.70.270">
    <property type="match status" value="1"/>
</dbReference>
<keyword evidence="3" id="KW-1185">Reference proteome</keyword>
<reference evidence="2" key="1">
    <citation type="submission" date="2021-02" db="EMBL/GenBank/DDBJ databases">
        <authorList>
            <person name="Nowell W R."/>
        </authorList>
    </citation>
    <scope>NUCLEOTIDE SEQUENCE</scope>
    <source>
        <strain evidence="2">Ploen Becks lab</strain>
    </source>
</reference>
<dbReference type="PROSITE" id="PS50878">
    <property type="entry name" value="RT_POL"/>
    <property type="match status" value="1"/>
</dbReference>
<evidence type="ECO:0000259" key="1">
    <source>
        <dbReference type="PROSITE" id="PS50878"/>
    </source>
</evidence>
<dbReference type="PANTHER" id="PTHR47027">
    <property type="entry name" value="REVERSE TRANSCRIPTASE DOMAIN-CONTAINING PROTEIN"/>
    <property type="match status" value="1"/>
</dbReference>
<dbReference type="EMBL" id="CAJNOC010000716">
    <property type="protein sequence ID" value="CAF0795404.1"/>
    <property type="molecule type" value="Genomic_DNA"/>
</dbReference>
<dbReference type="AlphaFoldDB" id="A0A813S7U7"/>
<dbReference type="InterPro" id="IPR043502">
    <property type="entry name" value="DNA/RNA_pol_sf"/>
</dbReference>
<accession>A0A813S7U7</accession>
<organism evidence="2 3">
    <name type="scientific">Brachionus calyciflorus</name>
    <dbReference type="NCBI Taxonomy" id="104777"/>
    <lineage>
        <taxon>Eukaryota</taxon>
        <taxon>Metazoa</taxon>
        <taxon>Spiralia</taxon>
        <taxon>Gnathifera</taxon>
        <taxon>Rotifera</taxon>
        <taxon>Eurotatoria</taxon>
        <taxon>Monogononta</taxon>
        <taxon>Pseudotrocha</taxon>
        <taxon>Ploima</taxon>
        <taxon>Brachionidae</taxon>
        <taxon>Brachionus</taxon>
    </lineage>
</organism>
<name>A0A813S7U7_9BILA</name>
<protein>
    <recommendedName>
        <fullName evidence="1">Reverse transcriptase domain-containing protein</fullName>
    </recommendedName>
</protein>
<dbReference type="InterPro" id="IPR000477">
    <property type="entry name" value="RT_dom"/>
</dbReference>
<dbReference type="Proteomes" id="UP000663879">
    <property type="component" value="Unassembled WGS sequence"/>
</dbReference>
<dbReference type="SUPFAM" id="SSF56672">
    <property type="entry name" value="DNA/RNA polymerases"/>
    <property type="match status" value="1"/>
</dbReference>
<sequence>MSYVWFVLKQRAEFNRFFIESSDSSDKIRNKISDSFKLEKKLSFRLRNWRGNLVPINGNLAKNSKKTAYRIEIYLPLVRMSVQIETAPKLERMTTMLATKSVLNGFYQKLLRLETAYKCSQNKFEKNLNNRLDEIENRLDFIEKRFNDIDTIEWNGNFKRPLLWQSGSKINLVFLDASRAFDKLWRDGLFYKLLNNVPNPIWRILFKYYSLSKIKIKYEDQISDLINTSESVKQGGILSPHLFNFFMNDLLKECTALDLAYCDDILILSPSEGHCQILLKICEDFSKNWKIDFNTNKSAALTLHKAKNS</sequence>
<comment type="caution">
    <text evidence="2">The sequence shown here is derived from an EMBL/GenBank/DDBJ whole genome shotgun (WGS) entry which is preliminary data.</text>
</comment>
<gene>
    <name evidence="2" type="ORF">OXX778_LOCUS6188</name>
</gene>
<proteinExistence type="predicted"/>
<feature type="domain" description="Reverse transcriptase" evidence="1">
    <location>
        <begin position="68"/>
        <end position="309"/>
    </location>
</feature>
<evidence type="ECO:0000313" key="3">
    <source>
        <dbReference type="Proteomes" id="UP000663879"/>
    </source>
</evidence>
<dbReference type="PANTHER" id="PTHR47027:SF20">
    <property type="entry name" value="REVERSE TRANSCRIPTASE-LIKE PROTEIN WITH RNA-DIRECTED DNA POLYMERASE DOMAIN"/>
    <property type="match status" value="1"/>
</dbReference>